<protein>
    <submittedName>
        <fullName evidence="1">Uncharacterized protein</fullName>
    </submittedName>
</protein>
<reference evidence="1 2" key="1">
    <citation type="submission" date="2013-10" db="EMBL/GenBank/DDBJ databases">
        <authorList>
            <consortium name="International Citrus Genome Consortium"/>
            <person name="Jenkins J."/>
            <person name="Schmutz J."/>
            <person name="Prochnik S."/>
            <person name="Rokhsar D."/>
            <person name="Gmitter F."/>
            <person name="Ollitrault P."/>
            <person name="Machado M."/>
            <person name="Talon M."/>
            <person name="Wincker P."/>
            <person name="Jaillon O."/>
            <person name="Morgante M."/>
        </authorList>
    </citation>
    <scope>NUCLEOTIDE SEQUENCE</scope>
    <source>
        <strain evidence="2">cv. Clemenules</strain>
    </source>
</reference>
<sequence length="78" mass="9036">MLEELANEVFKVPIIWSCNTKIFKLKAVQINAAIDGHNVKTRKTHAQVSPMDLLEEFHYGTKYCKQRLKSSLSLSRWT</sequence>
<name>V4TXR9_CITCL</name>
<gene>
    <name evidence="1" type="ORF">CICLE_v10023148mg</name>
</gene>
<accession>V4TXR9</accession>
<dbReference type="Gramene" id="ESR54661">
    <property type="protein sequence ID" value="ESR54661"/>
    <property type="gene ID" value="CICLE_v10023148mg"/>
</dbReference>
<keyword evidence="2" id="KW-1185">Reference proteome</keyword>
<dbReference type="AlphaFoldDB" id="V4TXR9"/>
<dbReference type="Proteomes" id="UP000030687">
    <property type="component" value="Unassembled WGS sequence"/>
</dbReference>
<dbReference type="KEGG" id="cic:CICLE_v10023148mg"/>
<evidence type="ECO:0000313" key="1">
    <source>
        <dbReference type="EMBL" id="ESR54661.1"/>
    </source>
</evidence>
<evidence type="ECO:0000313" key="2">
    <source>
        <dbReference type="Proteomes" id="UP000030687"/>
    </source>
</evidence>
<proteinExistence type="predicted"/>
<dbReference type="EMBL" id="KI536661">
    <property type="protein sequence ID" value="ESR54661.1"/>
    <property type="molecule type" value="Genomic_DNA"/>
</dbReference>
<organism evidence="1 2">
    <name type="scientific">Citrus clementina</name>
    <name type="common">Clementine</name>
    <name type="synonym">Citrus deliciosa x Citrus sinensis</name>
    <dbReference type="NCBI Taxonomy" id="85681"/>
    <lineage>
        <taxon>Eukaryota</taxon>
        <taxon>Viridiplantae</taxon>
        <taxon>Streptophyta</taxon>
        <taxon>Embryophyta</taxon>
        <taxon>Tracheophyta</taxon>
        <taxon>Spermatophyta</taxon>
        <taxon>Magnoliopsida</taxon>
        <taxon>eudicotyledons</taxon>
        <taxon>Gunneridae</taxon>
        <taxon>Pentapetalae</taxon>
        <taxon>rosids</taxon>
        <taxon>malvids</taxon>
        <taxon>Sapindales</taxon>
        <taxon>Rutaceae</taxon>
        <taxon>Aurantioideae</taxon>
        <taxon>Citrus</taxon>
    </lineage>
</organism>
<dbReference type="InParanoid" id="V4TXR9"/>